<reference evidence="2" key="1">
    <citation type="submission" date="2023-03" db="EMBL/GenBank/DDBJ databases">
        <authorList>
            <person name="Pearce D."/>
        </authorList>
    </citation>
    <scope>NUCLEOTIDE SEQUENCE</scope>
    <source>
        <strain evidence="2">Mc</strain>
    </source>
</reference>
<proteinExistence type="predicted"/>
<protein>
    <submittedName>
        <fullName evidence="2">Uncharacterized protein</fullName>
    </submittedName>
</protein>
<dbReference type="Proteomes" id="UP001158598">
    <property type="component" value="Chromosome"/>
</dbReference>
<keyword evidence="1" id="KW-0472">Membrane</keyword>
<sequence length="147" mass="15447">MPQSSPPENKLLLQGAALWLLLALILAWCLVGLNFGLPLLPSLFAGKFTRLVQAHLDLLLMSALLFGFHAAKILLPRPVSWAMVLGAFTNSSLFLLQAIVPALDAPPAPGNSAQAAFGLYAVASVTLTSYGFGRAAVIVLCSTFKAG</sequence>
<evidence type="ECO:0000256" key="1">
    <source>
        <dbReference type="SAM" id="Phobius"/>
    </source>
</evidence>
<keyword evidence="1" id="KW-0812">Transmembrane</keyword>
<dbReference type="AlphaFoldDB" id="A0AA35UC27"/>
<gene>
    <name evidence="2" type="ORF">MCNOR_0304</name>
</gene>
<dbReference type="RefSeq" id="WP_282213464.1">
    <property type="nucleotide sequence ID" value="NZ_OX458332.1"/>
</dbReference>
<dbReference type="EMBL" id="OX458332">
    <property type="protein sequence ID" value="CAI8732331.1"/>
    <property type="molecule type" value="Genomic_DNA"/>
</dbReference>
<feature type="transmembrane region" description="Helical" evidence="1">
    <location>
        <begin position="83"/>
        <end position="103"/>
    </location>
</feature>
<evidence type="ECO:0000313" key="2">
    <source>
        <dbReference type="EMBL" id="CAI8732331.1"/>
    </source>
</evidence>
<name>A0AA35UC27_METCP</name>
<keyword evidence="1" id="KW-1133">Transmembrane helix</keyword>
<feature type="transmembrane region" description="Helical" evidence="1">
    <location>
        <begin position="115"/>
        <end position="141"/>
    </location>
</feature>
<evidence type="ECO:0000313" key="3">
    <source>
        <dbReference type="Proteomes" id="UP001158598"/>
    </source>
</evidence>
<organism evidence="2 3">
    <name type="scientific">Methylococcus capsulatus</name>
    <dbReference type="NCBI Taxonomy" id="414"/>
    <lineage>
        <taxon>Bacteria</taxon>
        <taxon>Pseudomonadati</taxon>
        <taxon>Pseudomonadota</taxon>
        <taxon>Gammaproteobacteria</taxon>
        <taxon>Methylococcales</taxon>
        <taxon>Methylococcaceae</taxon>
        <taxon>Methylococcus</taxon>
    </lineage>
</organism>
<accession>A0AA35UC27</accession>